<feature type="domain" description="DUF7801" evidence="8">
    <location>
        <begin position="677"/>
        <end position="808"/>
    </location>
</feature>
<keyword evidence="10" id="KW-1185">Reference proteome</keyword>
<feature type="compositionally biased region" description="Basic and acidic residues" evidence="6">
    <location>
        <begin position="87"/>
        <end position="96"/>
    </location>
</feature>
<protein>
    <submittedName>
        <fullName evidence="9">Uncharacterized protein</fullName>
    </submittedName>
</protein>
<gene>
    <name evidence="9" type="ORF">TI39_contig323g00015</name>
</gene>
<organism evidence="9 10">
    <name type="scientific">Zymoseptoria brevis</name>
    <dbReference type="NCBI Taxonomy" id="1047168"/>
    <lineage>
        <taxon>Eukaryota</taxon>
        <taxon>Fungi</taxon>
        <taxon>Dikarya</taxon>
        <taxon>Ascomycota</taxon>
        <taxon>Pezizomycotina</taxon>
        <taxon>Dothideomycetes</taxon>
        <taxon>Dothideomycetidae</taxon>
        <taxon>Mycosphaerellales</taxon>
        <taxon>Mycosphaerellaceae</taxon>
        <taxon>Zymoseptoria</taxon>
    </lineage>
</organism>
<evidence type="ECO:0000256" key="1">
    <source>
        <dbReference type="ARBA" id="ARBA00004114"/>
    </source>
</evidence>
<dbReference type="OrthoDB" id="5569911at2759"/>
<proteinExistence type="inferred from homology"/>
<dbReference type="Pfam" id="PF25078">
    <property type="entry name" value="DUF7801"/>
    <property type="match status" value="1"/>
</dbReference>
<evidence type="ECO:0000259" key="7">
    <source>
        <dbReference type="Pfam" id="PF15456"/>
    </source>
</evidence>
<feature type="region of interest" description="Disordered" evidence="6">
    <location>
        <begin position="484"/>
        <end position="509"/>
    </location>
</feature>
<feature type="region of interest" description="Disordered" evidence="6">
    <location>
        <begin position="50"/>
        <end position="108"/>
    </location>
</feature>
<dbReference type="GO" id="GO:0005814">
    <property type="term" value="C:centriole"/>
    <property type="evidence" value="ECO:0007669"/>
    <property type="project" value="UniProtKB-SubCell"/>
</dbReference>
<feature type="compositionally biased region" description="Basic and acidic residues" evidence="6">
    <location>
        <begin position="841"/>
        <end position="859"/>
    </location>
</feature>
<evidence type="ECO:0000256" key="2">
    <source>
        <dbReference type="ARBA" id="ARBA00022490"/>
    </source>
</evidence>
<dbReference type="AlphaFoldDB" id="A0A0F4GT14"/>
<evidence type="ECO:0000259" key="8">
    <source>
        <dbReference type="Pfam" id="PF25078"/>
    </source>
</evidence>
<feature type="compositionally biased region" description="Low complexity" evidence="6">
    <location>
        <begin position="910"/>
        <end position="930"/>
    </location>
</feature>
<feature type="coiled-coil region" evidence="5">
    <location>
        <begin position="248"/>
        <end position="282"/>
    </location>
</feature>
<sequence length="930" mass="102784">MSSVKIAAARESLRWSHRGESLSPSSPLGLDAEATARGARMQKNAAAYADYYDKHDSPQMPRYESYDGSGYESSRSSAQQYNTNKPLPREPIEHYDQPSSPYDEPAPQGFNANFDDFHFHTPMEEPAGLNIPARPQSRSQDAMGRHLLYETALLDTQFYEILDINEVDELKKEHARLNSRIEAANRKLTLESKVKEAAHNIHRLHTSTKRDDHSDTPQSSDGIVNGTEGHLKSAEHVGSNGTEGGGALHQAEEELAMSIKAVDDLNEQIKTLLVRKQTVESSLLRHTAAVLAEQASASSNGHTYHDDHDVMGFAPDEFDGIRDILKGGPGGSAKQGNVQSIQEDHEQKLFDMQSRLEQLNSQLRGVIAEASRGRGALPAPELDYDRSADVNDRLDGAFAALAKSVQAIEQEQQHQTAHLAIEERLADLNARLHKTMQSSPDIDAVDELRQPPPATGQGYQEQLQHLNDSVQTVDRVLRRHQEDLHSAREANDGTTRALEEAQSKAGKSAEYENVMSGLWSILSSDESTRDNADDADSSPITPLREDFSLPAFNARVQHIFDVAKGSKVQQDILRRQIQQQRDLNGKSEDEKHAEVMELRGRYDELSAAFDATQLELAKSMASNEQGEREVNESRSEMVNVMNEVDQLRKMVDETQARAKEVDGRSAQLAADNIATGQAYAELQQEMENLESEVVRLTTELTMAKADLDGAYGTRQERKKEAGVAEQDMEALEKLKDQEIQALRKSQADRTKLLETELQDMMDEFQAMARESLELEKERGQLEGTIDALKEKCDQLEAQLADEKVASIGTKAPVEGSPRESTSVMVLRQEFKRMMREARAEGIRALRTEQEERRKIEGDLRRHRQAAGPLGRQGLVAPPSPRPSSPSSHSRSGTLLSNSGSAAALVNGVQSNSSTPASKTTTSSTAVTAAG</sequence>
<feature type="region of interest" description="Disordered" evidence="6">
    <location>
        <begin position="204"/>
        <end position="246"/>
    </location>
</feature>
<accession>A0A0F4GT14</accession>
<keyword evidence="3" id="KW-0206">Cytoskeleton</keyword>
<evidence type="ECO:0000313" key="10">
    <source>
        <dbReference type="Proteomes" id="UP000033647"/>
    </source>
</evidence>
<comment type="subcellular location">
    <subcellularLocation>
        <location evidence="1">Cytoplasm</location>
        <location evidence="1">Cytoskeleton</location>
        <location evidence="1">Microtubule organizing center</location>
        <location evidence="1">Centrosome</location>
        <location evidence="1">Centriole</location>
    </subcellularLocation>
</comment>
<evidence type="ECO:0000256" key="4">
    <source>
        <dbReference type="ARBA" id="ARBA00038123"/>
    </source>
</evidence>
<dbReference type="PANTHER" id="PTHR20544:SF0">
    <property type="entry name" value="NUCLEOPROTEIN TPR_MLP1 DOMAIN-CONTAINING PROTEIN"/>
    <property type="match status" value="1"/>
</dbReference>
<feature type="compositionally biased region" description="Basic and acidic residues" evidence="6">
    <location>
        <begin position="11"/>
        <end position="20"/>
    </location>
</feature>
<dbReference type="InterPro" id="IPR056703">
    <property type="entry name" value="DUF7801"/>
</dbReference>
<dbReference type="PANTHER" id="PTHR20544">
    <property type="entry name" value="CENTROSOMAL PROTEIN CEP135"/>
    <property type="match status" value="1"/>
</dbReference>
<feature type="compositionally biased region" description="Low complexity" evidence="6">
    <location>
        <begin position="62"/>
        <end position="77"/>
    </location>
</feature>
<feature type="region of interest" description="Disordered" evidence="6">
    <location>
        <begin position="841"/>
        <end position="930"/>
    </location>
</feature>
<evidence type="ECO:0000256" key="6">
    <source>
        <dbReference type="SAM" id="MobiDB-lite"/>
    </source>
</evidence>
<comment type="caution">
    <text evidence="9">The sequence shown here is derived from an EMBL/GenBank/DDBJ whole genome shotgun (WGS) entry which is preliminary data.</text>
</comment>
<comment type="similarity">
    <text evidence="4">Belongs to the CEP135/TSGA10 family.</text>
</comment>
<reference evidence="9 10" key="1">
    <citation type="submission" date="2015-03" db="EMBL/GenBank/DDBJ databases">
        <title>RNA-seq based gene annotation and comparative genomics of four Zymoseptoria species reveal species-specific pathogenicity related genes and transposable element activity.</title>
        <authorList>
            <person name="Grandaubert J."/>
            <person name="Bhattacharyya A."/>
            <person name="Stukenbrock E.H."/>
        </authorList>
    </citation>
    <scope>NUCLEOTIDE SEQUENCE [LARGE SCALE GENOMIC DNA]</scope>
    <source>
        <strain evidence="9 10">Zb18110</strain>
    </source>
</reference>
<feature type="coiled-coil region" evidence="5">
    <location>
        <begin position="623"/>
        <end position="805"/>
    </location>
</feature>
<dbReference type="Pfam" id="PF15456">
    <property type="entry name" value="Uds1"/>
    <property type="match status" value="1"/>
</dbReference>
<feature type="domain" description="Up-regulated during septation protein 1" evidence="7">
    <location>
        <begin position="146"/>
        <end position="292"/>
    </location>
</feature>
<dbReference type="InterPro" id="IPR051877">
    <property type="entry name" value="Centriole_BasalBody_StrucProt"/>
</dbReference>
<evidence type="ECO:0000313" key="9">
    <source>
        <dbReference type="EMBL" id="KJY00537.1"/>
    </source>
</evidence>
<evidence type="ECO:0000256" key="5">
    <source>
        <dbReference type="SAM" id="Coils"/>
    </source>
</evidence>
<keyword evidence="2" id="KW-0963">Cytoplasm</keyword>
<evidence type="ECO:0000256" key="3">
    <source>
        <dbReference type="ARBA" id="ARBA00023212"/>
    </source>
</evidence>
<feature type="region of interest" description="Disordered" evidence="6">
    <location>
        <begin position="525"/>
        <end position="544"/>
    </location>
</feature>
<dbReference type="EMBL" id="LAFY01000315">
    <property type="protein sequence ID" value="KJY00537.1"/>
    <property type="molecule type" value="Genomic_DNA"/>
</dbReference>
<dbReference type="Proteomes" id="UP000033647">
    <property type="component" value="Unassembled WGS sequence"/>
</dbReference>
<name>A0A0F4GT14_9PEZI</name>
<keyword evidence="5" id="KW-0175">Coiled coil</keyword>
<dbReference type="InterPro" id="IPR029191">
    <property type="entry name" value="Uds1"/>
</dbReference>
<feature type="region of interest" description="Disordered" evidence="6">
    <location>
        <begin position="1"/>
        <end position="35"/>
    </location>
</feature>